<dbReference type="PANTHER" id="PTHR43861">
    <property type="entry name" value="TRANS-ACONITATE 2-METHYLTRANSFERASE-RELATED"/>
    <property type="match status" value="1"/>
</dbReference>
<organism evidence="1 2">
    <name type="scientific">Helicobacter japonicus</name>
    <dbReference type="NCBI Taxonomy" id="425400"/>
    <lineage>
        <taxon>Bacteria</taxon>
        <taxon>Pseudomonadati</taxon>
        <taxon>Campylobacterota</taxon>
        <taxon>Epsilonproteobacteria</taxon>
        <taxon>Campylobacterales</taxon>
        <taxon>Helicobacteraceae</taxon>
        <taxon>Helicobacter</taxon>
    </lineage>
</organism>
<comment type="caution">
    <text evidence="1">The sequence shown here is derived from an EMBL/GenBank/DDBJ whole genome shotgun (WGS) entry which is preliminary data.</text>
</comment>
<dbReference type="Proteomes" id="UP000029707">
    <property type="component" value="Unassembled WGS sequence"/>
</dbReference>
<dbReference type="RefSeq" id="WP_034360922.1">
    <property type="nucleotide sequence ID" value="NZ_CAQEWZ010000004.1"/>
</dbReference>
<dbReference type="EMBL" id="JRMQ02000007">
    <property type="protein sequence ID" value="TLE01473.1"/>
    <property type="molecule type" value="Genomic_DNA"/>
</dbReference>
<name>A0A4V6I3V4_9HELI</name>
<dbReference type="AlphaFoldDB" id="A0A4V6I3V4"/>
<dbReference type="InterPro" id="IPR029063">
    <property type="entry name" value="SAM-dependent_MTases_sf"/>
</dbReference>
<dbReference type="CDD" id="cd02440">
    <property type="entry name" value="AdoMet_MTases"/>
    <property type="match status" value="1"/>
</dbReference>
<sequence length="201" mass="22734">MTNCILCHSNNTEITQEVKQDDINALCRKVYGMDTSYLITNDLLYHHCKSCDLRFFTTKDGTIPTGDNNFYNTLTELDWYYFSEKHEYSFAKQFINKDSKVLEVGCGKAAFAHFLPQEAKAHYVGLEFNTQAKELAAKNGILIENIPIEEYAKSHAHSFDIACSFQVLEHVSNPHGFISAQIQCLKDSQLSMGGGGITHLY</sequence>
<keyword evidence="2" id="KW-1185">Reference proteome</keyword>
<dbReference type="GO" id="GO:0032259">
    <property type="term" value="P:methylation"/>
    <property type="evidence" value="ECO:0007669"/>
    <property type="project" value="UniProtKB-KW"/>
</dbReference>
<dbReference type="PANTHER" id="PTHR43861:SF6">
    <property type="entry name" value="METHYLTRANSFERASE TYPE 11"/>
    <property type="match status" value="1"/>
</dbReference>
<reference evidence="1 2" key="1">
    <citation type="journal article" date="2014" name="Genome Announc.">
        <title>Draft genome sequences of eight enterohepatic helicobacter species isolated from both laboratory and wild rodents.</title>
        <authorList>
            <person name="Sheh A."/>
            <person name="Shen Z."/>
            <person name="Fox J.G."/>
        </authorList>
    </citation>
    <scope>NUCLEOTIDE SEQUENCE [LARGE SCALE GENOMIC DNA]</scope>
    <source>
        <strain evidence="1 2">MIT 01-6451</strain>
    </source>
</reference>
<evidence type="ECO:0000313" key="1">
    <source>
        <dbReference type="EMBL" id="TLE01473.1"/>
    </source>
</evidence>
<keyword evidence="1" id="KW-0808">Transferase</keyword>
<evidence type="ECO:0000313" key="2">
    <source>
        <dbReference type="Proteomes" id="UP000029707"/>
    </source>
</evidence>
<dbReference type="GO" id="GO:0008168">
    <property type="term" value="F:methyltransferase activity"/>
    <property type="evidence" value="ECO:0007669"/>
    <property type="project" value="UniProtKB-KW"/>
</dbReference>
<dbReference type="Gene3D" id="3.40.50.150">
    <property type="entry name" value="Vaccinia Virus protein VP39"/>
    <property type="match status" value="1"/>
</dbReference>
<dbReference type="OrthoDB" id="9789575at2"/>
<dbReference type="Pfam" id="PF13489">
    <property type="entry name" value="Methyltransf_23"/>
    <property type="match status" value="1"/>
</dbReference>
<proteinExistence type="predicted"/>
<gene>
    <name evidence="1" type="ORF">LS65_005805</name>
</gene>
<protein>
    <submittedName>
        <fullName evidence="1">Class I SAM-dependent methyltransferase</fullName>
    </submittedName>
</protein>
<dbReference type="SUPFAM" id="SSF53335">
    <property type="entry name" value="S-adenosyl-L-methionine-dependent methyltransferases"/>
    <property type="match status" value="1"/>
</dbReference>
<keyword evidence="1" id="KW-0489">Methyltransferase</keyword>
<dbReference type="STRING" id="425400.LS65_02090"/>
<accession>A0A4V6I3V4</accession>